<accession>A0A3B0JP40</accession>
<sequence>MYIICREFFSLPPIPKWRRRKQLPIPHPKPPLRFNPGSFCQHFLLLQTLSTGVRAFVVVWFGFGFWMWTSTLEQQQEQQQQQQQQSLQIIINPLIFQQFFCSFNNSHKSFPAININSFYSI</sequence>
<organism evidence="1 2">
    <name type="scientific">Drosophila guanche</name>
    <name type="common">Fruit fly</name>
    <dbReference type="NCBI Taxonomy" id="7266"/>
    <lineage>
        <taxon>Eukaryota</taxon>
        <taxon>Metazoa</taxon>
        <taxon>Ecdysozoa</taxon>
        <taxon>Arthropoda</taxon>
        <taxon>Hexapoda</taxon>
        <taxon>Insecta</taxon>
        <taxon>Pterygota</taxon>
        <taxon>Neoptera</taxon>
        <taxon>Endopterygota</taxon>
        <taxon>Diptera</taxon>
        <taxon>Brachycera</taxon>
        <taxon>Muscomorpha</taxon>
        <taxon>Ephydroidea</taxon>
        <taxon>Drosophilidae</taxon>
        <taxon>Drosophila</taxon>
        <taxon>Sophophora</taxon>
    </lineage>
</organism>
<name>A0A3B0JP40_DROGU</name>
<reference evidence="2" key="1">
    <citation type="submission" date="2018-01" db="EMBL/GenBank/DDBJ databases">
        <authorList>
            <person name="Alioto T."/>
            <person name="Alioto T."/>
        </authorList>
    </citation>
    <scope>NUCLEOTIDE SEQUENCE [LARGE SCALE GENOMIC DNA]</scope>
</reference>
<gene>
    <name evidence="1" type="ORF">DGUA_6G013936</name>
</gene>
<keyword evidence="2" id="KW-1185">Reference proteome</keyword>
<protein>
    <submittedName>
        <fullName evidence="1">Uncharacterized protein</fullName>
    </submittedName>
</protein>
<dbReference type="Proteomes" id="UP000268350">
    <property type="component" value="Unassembled WGS sequence"/>
</dbReference>
<proteinExistence type="predicted"/>
<dbReference type="EMBL" id="OUUW01000006">
    <property type="protein sequence ID" value="SPP82122.1"/>
    <property type="molecule type" value="Genomic_DNA"/>
</dbReference>
<evidence type="ECO:0000313" key="1">
    <source>
        <dbReference type="EMBL" id="SPP82122.1"/>
    </source>
</evidence>
<evidence type="ECO:0000313" key="2">
    <source>
        <dbReference type="Proteomes" id="UP000268350"/>
    </source>
</evidence>
<dbReference type="AlphaFoldDB" id="A0A3B0JP40"/>